<name>A0A2M7RKT4_9BACT</name>
<evidence type="ECO:0000259" key="1">
    <source>
        <dbReference type="Pfam" id="PF01966"/>
    </source>
</evidence>
<dbReference type="SUPFAM" id="SSF109604">
    <property type="entry name" value="HD-domain/PDEase-like"/>
    <property type="match status" value="1"/>
</dbReference>
<dbReference type="EMBL" id="PFMD01000017">
    <property type="protein sequence ID" value="PIY97081.1"/>
    <property type="molecule type" value="Genomic_DNA"/>
</dbReference>
<gene>
    <name evidence="2" type="ORF">COY66_01435</name>
</gene>
<dbReference type="Pfam" id="PF01966">
    <property type="entry name" value="HD"/>
    <property type="match status" value="1"/>
</dbReference>
<feature type="domain" description="HD" evidence="1">
    <location>
        <begin position="46"/>
        <end position="162"/>
    </location>
</feature>
<dbReference type="InterPro" id="IPR006674">
    <property type="entry name" value="HD_domain"/>
</dbReference>
<organism evidence="2 3">
    <name type="scientific">Candidatus Kerfeldbacteria bacterium CG_4_10_14_0_8_um_filter_42_10</name>
    <dbReference type="NCBI Taxonomy" id="2014248"/>
    <lineage>
        <taxon>Bacteria</taxon>
        <taxon>Candidatus Kerfeldiibacteriota</taxon>
    </lineage>
</organism>
<sequence length="212" mass="23599">MTPDHELEALILTKLRSYYLPDSLTAIASFYLRLMGIQHGPVKVDSMRIALFAEALALKIGQDPLNSFLGGLFHDIGKLYFPGHLFDGREISDAEYEALKQHARIGFEVWKEIHPLIAMCAGLHHSYKPQEGGITPADFPSEWDSKTIQEGGKLAIIVSIADFINAAIYRHTRVRDGSNSNGNGLRAMLQEKYPEHQAIVEAALTVLSENKK</sequence>
<protein>
    <recommendedName>
        <fullName evidence="1">HD domain-containing protein</fullName>
    </recommendedName>
</protein>
<dbReference type="Gene3D" id="1.10.3210.10">
    <property type="entry name" value="Hypothetical protein af1432"/>
    <property type="match status" value="1"/>
</dbReference>
<dbReference type="Proteomes" id="UP000230779">
    <property type="component" value="Unassembled WGS sequence"/>
</dbReference>
<reference evidence="2 3" key="1">
    <citation type="submission" date="2017-09" db="EMBL/GenBank/DDBJ databases">
        <title>Depth-based differentiation of microbial function through sediment-hosted aquifers and enrichment of novel symbionts in the deep terrestrial subsurface.</title>
        <authorList>
            <person name="Probst A.J."/>
            <person name="Ladd B."/>
            <person name="Jarett J.K."/>
            <person name="Geller-Mcgrath D.E."/>
            <person name="Sieber C.M."/>
            <person name="Emerson J.B."/>
            <person name="Anantharaman K."/>
            <person name="Thomas B.C."/>
            <person name="Malmstrom R."/>
            <person name="Stieglmeier M."/>
            <person name="Klingl A."/>
            <person name="Woyke T."/>
            <person name="Ryan C.M."/>
            <person name="Banfield J.F."/>
        </authorList>
    </citation>
    <scope>NUCLEOTIDE SEQUENCE [LARGE SCALE GENOMIC DNA]</scope>
    <source>
        <strain evidence="2">CG_4_10_14_0_8_um_filter_42_10</strain>
    </source>
</reference>
<comment type="caution">
    <text evidence="2">The sequence shown here is derived from an EMBL/GenBank/DDBJ whole genome shotgun (WGS) entry which is preliminary data.</text>
</comment>
<evidence type="ECO:0000313" key="3">
    <source>
        <dbReference type="Proteomes" id="UP000230779"/>
    </source>
</evidence>
<accession>A0A2M7RKT4</accession>
<dbReference type="CDD" id="cd00077">
    <property type="entry name" value="HDc"/>
    <property type="match status" value="1"/>
</dbReference>
<evidence type="ECO:0000313" key="2">
    <source>
        <dbReference type="EMBL" id="PIY97081.1"/>
    </source>
</evidence>
<proteinExistence type="predicted"/>
<dbReference type="InterPro" id="IPR003607">
    <property type="entry name" value="HD/PDEase_dom"/>
</dbReference>
<dbReference type="AlphaFoldDB" id="A0A2M7RKT4"/>